<comment type="caution">
    <text evidence="6">The sequence shown here is derived from an EMBL/GenBank/DDBJ whole genome shotgun (WGS) entry which is preliminary data.</text>
</comment>
<dbReference type="RefSeq" id="WP_346013842.1">
    <property type="nucleotide sequence ID" value="NZ_JAQYXP010000008.1"/>
</dbReference>
<dbReference type="Gene3D" id="3.90.550.10">
    <property type="entry name" value="Spore Coat Polysaccharide Biosynthesis Protein SpsA, Chain A"/>
    <property type="match status" value="1"/>
</dbReference>
<feature type="domain" description="Glycosyl transferase family 1" evidence="4">
    <location>
        <begin position="849"/>
        <end position="1028"/>
    </location>
</feature>
<evidence type="ECO:0000313" key="6">
    <source>
        <dbReference type="EMBL" id="MEN3238833.1"/>
    </source>
</evidence>
<keyword evidence="3 6" id="KW-0808">Transferase</keyword>
<dbReference type="EC" id="2.4.-.-" evidence="6"/>
<dbReference type="SUPFAM" id="SSF53448">
    <property type="entry name" value="Nucleotide-diphospho-sugar transferases"/>
    <property type="match status" value="1"/>
</dbReference>
<dbReference type="InterPro" id="IPR001296">
    <property type="entry name" value="Glyco_trans_1"/>
</dbReference>
<accession>A0ABV0A4S6</accession>
<comment type="similarity">
    <text evidence="1">Belongs to the glycosyltransferase 2 family.</text>
</comment>
<evidence type="ECO:0000259" key="4">
    <source>
        <dbReference type="Pfam" id="PF00534"/>
    </source>
</evidence>
<evidence type="ECO:0000259" key="5">
    <source>
        <dbReference type="Pfam" id="PF00535"/>
    </source>
</evidence>
<evidence type="ECO:0000256" key="1">
    <source>
        <dbReference type="ARBA" id="ARBA00006739"/>
    </source>
</evidence>
<gene>
    <name evidence="6" type="ORF">PUR29_35965</name>
</gene>
<dbReference type="PANTHER" id="PTHR43179">
    <property type="entry name" value="RHAMNOSYLTRANSFERASE WBBL"/>
    <property type="match status" value="1"/>
</dbReference>
<dbReference type="Gene3D" id="3.40.50.2000">
    <property type="entry name" value="Glycogen Phosphorylase B"/>
    <property type="match status" value="1"/>
</dbReference>
<dbReference type="SUPFAM" id="SSF53756">
    <property type="entry name" value="UDP-Glycosyltransferase/glycogen phosphorylase"/>
    <property type="match status" value="1"/>
</dbReference>
<proteinExistence type="inferred from homology"/>
<dbReference type="InterPro" id="IPR029044">
    <property type="entry name" value="Nucleotide-diphossugar_trans"/>
</dbReference>
<dbReference type="Proteomes" id="UP001407347">
    <property type="component" value="Unassembled WGS sequence"/>
</dbReference>
<protein>
    <submittedName>
        <fullName evidence="6">Glycosyltransferase</fullName>
        <ecNumber evidence="6">2.4.-.-</ecNumber>
    </submittedName>
</protein>
<sequence>MTEITDSTKFIHNQMVNIFDHNWYKSQFKDNSLFELDASACFNHYIDYGFREGKSPHPLFSPDWYVKQNPPAAQALSQGLSPLMHFITSGAKEGRWPHPLFNVSFYLQQNPSAATAFEEGLDPLSHFIQVGARAGCSPHLLFDVPWYLQQNPSAAAALEAGLDPLSHFIQVGAREGYWPHPLFNLQWYLEINHNASNAARNGIDPLTYYIENDYQHNRPCHNLFDMVWYKNLYISPANSEQNSIYHFIKTGAVCGNRPCRFGFFNGQEKTIEIRRPEISASTLPLVSIIIVNYNGNKHLFDVICSLKNQTYSNYEIVFVDNASADGSIDTIRSLAPDANIIELDKNHGFAGANNIGLEKSRGEYVVLLNNDTKVEPTWLSELVLAAKKHPEAAAIASKILFWEKFSTLRITSKSKFSVSKLSLLASLKYKKVFVEVGNDEGDIFNPLFIGNSYMLTLKIPVDIDFFCLEISGYEKNSSCTIESQYQKKNFALSDHSDRFDYKWSKYDKKYARYVVNNAGSYEPQWLKTGDRGFGEYDDVQHNIEQKIDLICGCSVLIKRYALGLDSLFIDDFVAYYEDSELSRRFRQNGFDLVYCPSSVVYHKHSATSVEKSDFWIKYVQRNRIIYEYLFGDRMLRDHEFEKSMGDLNHYLNWMKSQVEKLTSIEQRTLNILPSVMDEARQLRSKFSNLLRIEDSSKRVGVYNKYWNTYGGGEAHALNFVSVLQQYAVVDLISEHDFEIETLSDYFSVNLTRTRKRIITHFDRNLTRDYDLFINTTYMSETPSHAPASYFIVSFPSKTPSEEFLNSYKFIPNSKYTTSWMKKIWGENIRYQTTFPSVSKFLIPSDPMVFDRKKKLLLSIGRFFVAGHSKNQLKIVEIFNKIISNEPNLSDWRLVLAGSINDQEYFDKVTASAAGHNIEIIPNAPFKTVQSLYQEAFIYVHASGIGKDANLEPADFEHFGMTVAEAASNGCIPVVYDAAGPAEIIDLLGHGFTYRTESEFYDRLVSAMKAYDVEESGSLPRRIGEAARQFHDTVQNSDIALEIDQILSR</sequence>
<organism evidence="6 7">
    <name type="scientific">Methylobacterium ajmalii</name>
    <dbReference type="NCBI Taxonomy" id="2738439"/>
    <lineage>
        <taxon>Bacteria</taxon>
        <taxon>Pseudomonadati</taxon>
        <taxon>Pseudomonadota</taxon>
        <taxon>Alphaproteobacteria</taxon>
        <taxon>Hyphomicrobiales</taxon>
        <taxon>Methylobacteriaceae</taxon>
        <taxon>Methylobacterium</taxon>
    </lineage>
</organism>
<evidence type="ECO:0000256" key="2">
    <source>
        <dbReference type="ARBA" id="ARBA00022676"/>
    </source>
</evidence>
<keyword evidence="2 6" id="KW-0328">Glycosyltransferase</keyword>
<feature type="domain" description="Glycosyltransferase 2-like" evidence="5">
    <location>
        <begin position="287"/>
        <end position="398"/>
    </location>
</feature>
<reference evidence="6 7" key="1">
    <citation type="journal article" date="2023" name="PLoS ONE">
        <title>Complete genome assembly of Hawai'i environmental nontuberculous mycobacteria reveals unexpected co-isolation with methylobacteria.</title>
        <authorList>
            <person name="Hendrix J."/>
            <person name="Epperson L.E."/>
            <person name="Tong E.I."/>
            <person name="Chan Y.L."/>
            <person name="Hasan N.A."/>
            <person name="Dawrs S.N."/>
            <person name="Norton G.J."/>
            <person name="Virdi R."/>
            <person name="Crooks J.L."/>
            <person name="Chan E.D."/>
            <person name="Honda J.R."/>
            <person name="Strong M."/>
        </authorList>
    </citation>
    <scope>NUCLEOTIDE SEQUENCE [LARGE SCALE GENOMIC DNA]</scope>
    <source>
        <strain evidence="6 7">NJH_HI04-1</strain>
    </source>
</reference>
<dbReference type="Pfam" id="PF00535">
    <property type="entry name" value="Glycos_transf_2"/>
    <property type="match status" value="1"/>
</dbReference>
<dbReference type="CDD" id="cd04186">
    <property type="entry name" value="GT_2_like_c"/>
    <property type="match status" value="1"/>
</dbReference>
<dbReference type="GO" id="GO:0016757">
    <property type="term" value="F:glycosyltransferase activity"/>
    <property type="evidence" value="ECO:0007669"/>
    <property type="project" value="UniProtKB-KW"/>
</dbReference>
<dbReference type="PANTHER" id="PTHR43179:SF12">
    <property type="entry name" value="GALACTOFURANOSYLTRANSFERASE GLFT2"/>
    <property type="match status" value="1"/>
</dbReference>
<evidence type="ECO:0000313" key="7">
    <source>
        <dbReference type="Proteomes" id="UP001407347"/>
    </source>
</evidence>
<name>A0ABV0A4S6_9HYPH</name>
<dbReference type="EMBL" id="JAQYXP010000008">
    <property type="protein sequence ID" value="MEN3238833.1"/>
    <property type="molecule type" value="Genomic_DNA"/>
</dbReference>
<evidence type="ECO:0000256" key="3">
    <source>
        <dbReference type="ARBA" id="ARBA00022679"/>
    </source>
</evidence>
<keyword evidence="7" id="KW-1185">Reference proteome</keyword>
<dbReference type="InterPro" id="IPR001173">
    <property type="entry name" value="Glyco_trans_2-like"/>
</dbReference>
<dbReference type="Pfam" id="PF00534">
    <property type="entry name" value="Glycos_transf_1"/>
    <property type="match status" value="1"/>
</dbReference>